<sequence length="582" mass="61003">MTGVEDEAVGRSVDDEGAQEPVAGRSPSSSRPPTRRELRAAEEREANEREDRARAEAAAAEPAQTTEAPVLPRSLLPEPDVDDVRWDVAPPSGSGAERGSGAEGRAVPEQRWPGGPLTGPGPVPGRPPFPRVSSAPRRDPSPRDERTSRDDAPAPTRDASTMPAGPADDTTGSAGEENPVPTHGRTPSAGPGGVPPRRSTRHAVPPPAAPGPGRPHPAAAGGATEGASETPTGQLPRVPDPDEGEVAAGSDGPGTWPAGRATAEDGGPGEEELPTLTDLLAAREEPDASPAEMGWRATVRRISGGLLAPGPGPAEQRHRAAVATVQRSLDGPRTVVVINPKGGAHKTTASLLVAATFGQHRGGYTLAWDNNETRGTLGWRSQQARHHNTAVNLLQDLDRFADPGSSRVGDLDNYVRSQGSAQFDVLASDEDAASAASIDAYAFRALHRTLSRFYRVMVVDTGNNMRASNWQAAIEAADQVVIVSTVREDTAQSAAWAVDALRATGHEDLVRNAVTVLSAPAVRRDPELAARLHEHFGRLTRTVLDVPYDPALVTGSPLDVDALSAESREAWLRVTAAVAEGL</sequence>
<dbReference type="GO" id="GO:0051782">
    <property type="term" value="P:negative regulation of cell division"/>
    <property type="evidence" value="ECO:0007669"/>
    <property type="project" value="TreeGrafter"/>
</dbReference>
<dbReference type="GO" id="GO:0005524">
    <property type="term" value="F:ATP binding"/>
    <property type="evidence" value="ECO:0007669"/>
    <property type="project" value="TreeGrafter"/>
</dbReference>
<feature type="compositionally biased region" description="Basic and acidic residues" evidence="1">
    <location>
        <begin position="136"/>
        <end position="152"/>
    </location>
</feature>
<dbReference type="Gene3D" id="3.40.50.300">
    <property type="entry name" value="P-loop containing nucleotide triphosphate hydrolases"/>
    <property type="match status" value="1"/>
</dbReference>
<dbReference type="PANTHER" id="PTHR43384">
    <property type="entry name" value="SEPTUM SITE-DETERMINING PROTEIN MIND HOMOLOG, CHLOROPLASTIC-RELATED"/>
    <property type="match status" value="1"/>
</dbReference>
<dbReference type="GO" id="GO:0016887">
    <property type="term" value="F:ATP hydrolysis activity"/>
    <property type="evidence" value="ECO:0007669"/>
    <property type="project" value="TreeGrafter"/>
</dbReference>
<evidence type="ECO:0000256" key="1">
    <source>
        <dbReference type="SAM" id="MobiDB-lite"/>
    </source>
</evidence>
<feature type="compositionally biased region" description="Pro residues" evidence="1">
    <location>
        <begin position="204"/>
        <end position="215"/>
    </location>
</feature>
<evidence type="ECO:0000313" key="2">
    <source>
        <dbReference type="EMBL" id="MBO1753012.1"/>
    </source>
</evidence>
<feature type="compositionally biased region" description="Low complexity" evidence="1">
    <location>
        <begin position="56"/>
        <end position="69"/>
    </location>
</feature>
<dbReference type="GO" id="GO:0005829">
    <property type="term" value="C:cytosol"/>
    <property type="evidence" value="ECO:0007669"/>
    <property type="project" value="TreeGrafter"/>
</dbReference>
<dbReference type="Proteomes" id="UP000664209">
    <property type="component" value="Unassembled WGS sequence"/>
</dbReference>
<accession>A0A939LQS7</accession>
<dbReference type="SUPFAM" id="SSF52540">
    <property type="entry name" value="P-loop containing nucleoside triphosphate hydrolases"/>
    <property type="match status" value="1"/>
</dbReference>
<feature type="region of interest" description="Disordered" evidence="1">
    <location>
        <begin position="1"/>
        <end position="273"/>
    </location>
</feature>
<dbReference type="PANTHER" id="PTHR43384:SF14">
    <property type="entry name" value="ESX-1 SECRETION-ASSOCIATED PROTEIN ESPI"/>
    <property type="match status" value="1"/>
</dbReference>
<protein>
    <submittedName>
        <fullName evidence="2">Chromosome partitioning protein</fullName>
    </submittedName>
</protein>
<reference evidence="2" key="1">
    <citation type="submission" date="2021-03" db="EMBL/GenBank/DDBJ databases">
        <title>Actinotalea soli sp. nov., isolated from soil.</title>
        <authorList>
            <person name="Ping W."/>
            <person name="Zhang J."/>
        </authorList>
    </citation>
    <scope>NUCLEOTIDE SEQUENCE</scope>
    <source>
        <strain evidence="2">BY-33</strain>
    </source>
</reference>
<name>A0A939LQS7_9CELL</name>
<organism evidence="2 3">
    <name type="scientific">Actinotalea soli</name>
    <dbReference type="NCBI Taxonomy" id="2819234"/>
    <lineage>
        <taxon>Bacteria</taxon>
        <taxon>Bacillati</taxon>
        <taxon>Actinomycetota</taxon>
        <taxon>Actinomycetes</taxon>
        <taxon>Micrococcales</taxon>
        <taxon>Cellulomonadaceae</taxon>
        <taxon>Actinotalea</taxon>
    </lineage>
</organism>
<feature type="compositionally biased region" description="Basic and acidic residues" evidence="1">
    <location>
        <begin position="34"/>
        <end position="55"/>
    </location>
</feature>
<proteinExistence type="predicted"/>
<evidence type="ECO:0000313" key="3">
    <source>
        <dbReference type="Proteomes" id="UP000664209"/>
    </source>
</evidence>
<dbReference type="EMBL" id="JAGEMK010000009">
    <property type="protein sequence ID" value="MBO1753012.1"/>
    <property type="molecule type" value="Genomic_DNA"/>
</dbReference>
<keyword evidence="3" id="KW-1185">Reference proteome</keyword>
<comment type="caution">
    <text evidence="2">The sequence shown here is derived from an EMBL/GenBank/DDBJ whole genome shotgun (WGS) entry which is preliminary data.</text>
</comment>
<feature type="compositionally biased region" description="Low complexity" evidence="1">
    <location>
        <begin position="216"/>
        <end position="233"/>
    </location>
</feature>
<dbReference type="GO" id="GO:0009898">
    <property type="term" value="C:cytoplasmic side of plasma membrane"/>
    <property type="evidence" value="ECO:0007669"/>
    <property type="project" value="TreeGrafter"/>
</dbReference>
<dbReference type="InterPro" id="IPR027417">
    <property type="entry name" value="P-loop_NTPase"/>
</dbReference>
<dbReference type="RefSeq" id="WP_208056695.1">
    <property type="nucleotide sequence ID" value="NZ_JAGEMK010000009.1"/>
</dbReference>
<dbReference type="InterPro" id="IPR050625">
    <property type="entry name" value="ParA/MinD_ATPase"/>
</dbReference>
<gene>
    <name evidence="2" type="ORF">J4G33_14460</name>
</gene>
<feature type="compositionally biased region" description="Pro residues" evidence="1">
    <location>
        <begin position="119"/>
        <end position="130"/>
    </location>
</feature>
<dbReference type="AlphaFoldDB" id="A0A939LQS7"/>